<dbReference type="EMBL" id="ASHM01030875">
    <property type="protein sequence ID" value="PNX76564.1"/>
    <property type="molecule type" value="Genomic_DNA"/>
</dbReference>
<dbReference type="STRING" id="57577.A0A2K3LDI0"/>
<dbReference type="Proteomes" id="UP000236291">
    <property type="component" value="Unassembled WGS sequence"/>
</dbReference>
<evidence type="ECO:0000313" key="4">
    <source>
        <dbReference type="Proteomes" id="UP000236291"/>
    </source>
</evidence>
<dbReference type="ExpressionAtlas" id="A0A2K3LDI0">
    <property type="expression patterns" value="baseline"/>
</dbReference>
<gene>
    <name evidence="2" type="ORF">L195_g032517</name>
    <name evidence="3" type="ORF">L195_g032530</name>
</gene>
<dbReference type="PANTHER" id="PTHR31414">
    <property type="entry name" value="TRANSMEMBRANE PROTEIN DDB_G0292058"/>
    <property type="match status" value="1"/>
</dbReference>
<dbReference type="EMBL" id="ASHM01030904">
    <property type="protein sequence ID" value="PNX76577.1"/>
    <property type="molecule type" value="Genomic_DNA"/>
</dbReference>
<protein>
    <submittedName>
        <fullName evidence="3">Uncharacterized protein</fullName>
    </submittedName>
</protein>
<dbReference type="AlphaFoldDB" id="A0A2K3LDI0"/>
<evidence type="ECO:0000256" key="1">
    <source>
        <dbReference type="SAM" id="Phobius"/>
    </source>
</evidence>
<feature type="transmembrane region" description="Helical" evidence="1">
    <location>
        <begin position="276"/>
        <end position="296"/>
    </location>
</feature>
<reference evidence="3 4" key="1">
    <citation type="journal article" date="2014" name="Am. J. Bot.">
        <title>Genome assembly and annotation for red clover (Trifolium pratense; Fabaceae).</title>
        <authorList>
            <person name="Istvanek J."/>
            <person name="Jaros M."/>
            <person name="Krenek A."/>
            <person name="Repkova J."/>
        </authorList>
    </citation>
    <scope>NUCLEOTIDE SEQUENCE [LARGE SCALE GENOMIC DNA]</scope>
    <source>
        <strain evidence="4">cv. Tatra</strain>
        <tissue evidence="3">Young leaves</tissue>
    </source>
</reference>
<sequence>RASSGLVLVSSEKFNYQARTSVNIIIKTANEASEIIHNATGALKEIHKDLVESNIGLQVSGNLYSTADKFDSTADNLVNKATKDRQIINNAFKLVIVLTIVTISFNLILVTTLSENPYSSSPLSYILPCKQLLSAKPVLSKIGGGIYNLFNEVNKNIKNLTMIPNLVYICNPFTAPPEYLYQQENCPPHTVQIGDIPKVLKPYTCFDEDEEKCSYQEFIPSSDYQIIESYARSIQNLLNVYPCMEELIGCELVKDALAQVVFKHCKPLKKFAKMTWLGMLFVAMFMMFLLVLWITIKAHYDDKHSNDNASDSSLQPHAVTENA</sequence>
<proteinExistence type="predicted"/>
<evidence type="ECO:0000313" key="3">
    <source>
        <dbReference type="EMBL" id="PNX76577.1"/>
    </source>
</evidence>
<keyword evidence="1" id="KW-0472">Membrane</keyword>
<dbReference type="GO" id="GO:0016020">
    <property type="term" value="C:membrane"/>
    <property type="evidence" value="ECO:0007669"/>
    <property type="project" value="TreeGrafter"/>
</dbReference>
<keyword evidence="1" id="KW-0812">Transmembrane</keyword>
<comment type="caution">
    <text evidence="3">The sequence shown here is derived from an EMBL/GenBank/DDBJ whole genome shotgun (WGS) entry which is preliminary data.</text>
</comment>
<feature type="transmembrane region" description="Helical" evidence="1">
    <location>
        <begin position="91"/>
        <end position="113"/>
    </location>
</feature>
<accession>A0A2K3LDI0</accession>
<keyword evidence="1" id="KW-1133">Transmembrane helix</keyword>
<name>A0A2K3LDI0_TRIPR</name>
<dbReference type="PANTHER" id="PTHR31414:SF18">
    <property type="entry name" value="TRANSMEMBRANE PROTEIN-RELATED"/>
    <property type="match status" value="1"/>
</dbReference>
<dbReference type="InterPro" id="IPR040283">
    <property type="entry name" value="DDB_G0292058-like"/>
</dbReference>
<evidence type="ECO:0000313" key="2">
    <source>
        <dbReference type="EMBL" id="PNX76564.1"/>
    </source>
</evidence>
<feature type="non-terminal residue" evidence="3">
    <location>
        <position position="1"/>
    </location>
</feature>
<reference evidence="3 4" key="2">
    <citation type="journal article" date="2017" name="Front. Plant Sci.">
        <title>Gene Classification and Mining of Molecular Markers Useful in Red Clover (Trifolium pratense) Breeding.</title>
        <authorList>
            <person name="Istvanek J."/>
            <person name="Dluhosova J."/>
            <person name="Dluhos P."/>
            <person name="Patkova L."/>
            <person name="Nedelnik J."/>
            <person name="Repkova J."/>
        </authorList>
    </citation>
    <scope>NUCLEOTIDE SEQUENCE [LARGE SCALE GENOMIC DNA]</scope>
    <source>
        <strain evidence="4">cv. Tatra</strain>
        <tissue evidence="3">Young leaves</tissue>
    </source>
</reference>
<organism evidence="3 4">
    <name type="scientific">Trifolium pratense</name>
    <name type="common">Red clover</name>
    <dbReference type="NCBI Taxonomy" id="57577"/>
    <lineage>
        <taxon>Eukaryota</taxon>
        <taxon>Viridiplantae</taxon>
        <taxon>Streptophyta</taxon>
        <taxon>Embryophyta</taxon>
        <taxon>Tracheophyta</taxon>
        <taxon>Spermatophyta</taxon>
        <taxon>Magnoliopsida</taxon>
        <taxon>eudicotyledons</taxon>
        <taxon>Gunneridae</taxon>
        <taxon>Pentapetalae</taxon>
        <taxon>rosids</taxon>
        <taxon>fabids</taxon>
        <taxon>Fabales</taxon>
        <taxon>Fabaceae</taxon>
        <taxon>Papilionoideae</taxon>
        <taxon>50 kb inversion clade</taxon>
        <taxon>NPAAA clade</taxon>
        <taxon>Hologalegina</taxon>
        <taxon>IRL clade</taxon>
        <taxon>Trifolieae</taxon>
        <taxon>Trifolium</taxon>
    </lineage>
</organism>